<gene>
    <name evidence="2" type="ORF">QCA50_003784</name>
</gene>
<comment type="caution">
    <text evidence="2">The sequence shown here is derived from an EMBL/GenBank/DDBJ whole genome shotgun (WGS) entry which is preliminary data.</text>
</comment>
<accession>A0AAW0GLZ8</accession>
<keyword evidence="1" id="KW-1133">Transmembrane helix</keyword>
<protein>
    <submittedName>
        <fullName evidence="2">Uncharacterized protein</fullName>
    </submittedName>
</protein>
<evidence type="ECO:0000313" key="2">
    <source>
        <dbReference type="EMBL" id="KAK7692164.1"/>
    </source>
</evidence>
<dbReference type="Proteomes" id="UP001385951">
    <property type="component" value="Unassembled WGS sequence"/>
</dbReference>
<proteinExistence type="predicted"/>
<organism evidence="2 3">
    <name type="scientific">Cerrena zonata</name>
    <dbReference type="NCBI Taxonomy" id="2478898"/>
    <lineage>
        <taxon>Eukaryota</taxon>
        <taxon>Fungi</taxon>
        <taxon>Dikarya</taxon>
        <taxon>Basidiomycota</taxon>
        <taxon>Agaricomycotina</taxon>
        <taxon>Agaricomycetes</taxon>
        <taxon>Polyporales</taxon>
        <taxon>Cerrenaceae</taxon>
        <taxon>Cerrena</taxon>
    </lineage>
</organism>
<name>A0AAW0GLZ8_9APHY</name>
<sequence>MLSFSSRCKQPSMARLAFPSPYPPHPIFTRIRPSTAEEIEAGLGTQYEHSFYRNAYSMFTDPTSYQALFYFLVIKPGITLFLSLIFIVLAPVSLALILPFPAVLRLVRRLGIWQANVAVDGLYYTVR</sequence>
<keyword evidence="3" id="KW-1185">Reference proteome</keyword>
<evidence type="ECO:0000313" key="3">
    <source>
        <dbReference type="Proteomes" id="UP001385951"/>
    </source>
</evidence>
<keyword evidence="1" id="KW-0472">Membrane</keyword>
<feature type="transmembrane region" description="Helical" evidence="1">
    <location>
        <begin position="67"/>
        <end position="100"/>
    </location>
</feature>
<keyword evidence="1" id="KW-0812">Transmembrane</keyword>
<dbReference type="EMBL" id="JASBNA010000004">
    <property type="protein sequence ID" value="KAK7692164.1"/>
    <property type="molecule type" value="Genomic_DNA"/>
</dbReference>
<evidence type="ECO:0000256" key="1">
    <source>
        <dbReference type="SAM" id="Phobius"/>
    </source>
</evidence>
<dbReference type="AlphaFoldDB" id="A0AAW0GLZ8"/>
<reference evidence="2 3" key="1">
    <citation type="submission" date="2022-09" db="EMBL/GenBank/DDBJ databases">
        <authorList>
            <person name="Palmer J.M."/>
        </authorList>
    </citation>
    <scope>NUCLEOTIDE SEQUENCE [LARGE SCALE GENOMIC DNA]</scope>
    <source>
        <strain evidence="2 3">DSM 7382</strain>
    </source>
</reference>